<dbReference type="GO" id="GO:0004040">
    <property type="term" value="F:amidase activity"/>
    <property type="evidence" value="ECO:0007669"/>
    <property type="project" value="InterPro"/>
</dbReference>
<feature type="domain" description="Mannosyl-glycoprotein endo-beta-N-acetylglucosamidase-like" evidence="2">
    <location>
        <begin position="88"/>
        <end position="234"/>
    </location>
</feature>
<dbReference type="InterPro" id="IPR002901">
    <property type="entry name" value="MGlyc_endo_b_GlcNAc-like_dom"/>
</dbReference>
<protein>
    <recommendedName>
        <fullName evidence="2">Mannosyl-glycoprotein endo-beta-N-acetylglucosamidase-like domain-containing protein</fullName>
    </recommendedName>
</protein>
<dbReference type="Gene3D" id="1.10.530.10">
    <property type="match status" value="1"/>
</dbReference>
<dbReference type="InterPro" id="IPR053195">
    <property type="entry name" value="Bax-like"/>
</dbReference>
<accession>A0A0M1VX72</accession>
<dbReference type="RefSeq" id="WP_029599487.1">
    <property type="nucleotide sequence ID" value="NZ_KQ235738.1"/>
</dbReference>
<organism evidence="3 4">
    <name type="scientific">Fusobacterium vincentii 4_1_13</name>
    <dbReference type="NCBI Taxonomy" id="469606"/>
    <lineage>
        <taxon>Bacteria</taxon>
        <taxon>Fusobacteriati</taxon>
        <taxon>Fusobacteriota</taxon>
        <taxon>Fusobacteriia</taxon>
        <taxon>Fusobacteriales</taxon>
        <taxon>Fusobacteriaceae</taxon>
        <taxon>Fusobacterium</taxon>
    </lineage>
</organism>
<dbReference type="PANTHER" id="PTHR40572">
    <property type="entry name" value="PROTEIN BAX"/>
    <property type="match status" value="1"/>
</dbReference>
<keyword evidence="1" id="KW-0732">Signal</keyword>
<dbReference type="SMART" id="SM00047">
    <property type="entry name" value="LYZ2"/>
    <property type="match status" value="1"/>
</dbReference>
<gene>
    <name evidence="3" type="ORF">FSCG_01768</name>
</gene>
<dbReference type="Proteomes" id="UP000004925">
    <property type="component" value="Unassembled WGS sequence"/>
</dbReference>
<dbReference type="GeneID" id="79799171"/>
<dbReference type="AlphaFoldDB" id="A0A0M1VX72"/>
<feature type="signal peptide" evidence="1">
    <location>
        <begin position="1"/>
        <end position="19"/>
    </location>
</feature>
<comment type="caution">
    <text evidence="3">The sequence shown here is derived from an EMBL/GenBank/DDBJ whole genome shotgun (WGS) entry which is preliminary data.</text>
</comment>
<dbReference type="EMBL" id="ACDE02000023">
    <property type="protein sequence ID" value="EEO41055.2"/>
    <property type="molecule type" value="Genomic_DNA"/>
</dbReference>
<dbReference type="PANTHER" id="PTHR40572:SF1">
    <property type="entry name" value="PROTEIN BAX"/>
    <property type="match status" value="1"/>
</dbReference>
<reference evidence="3 4" key="1">
    <citation type="submission" date="2011-10" db="EMBL/GenBank/DDBJ databases">
        <title>The Genome Sequence of Fusobacterium sp. 4_1_13.</title>
        <authorList>
            <consortium name="The Broad Institute Genome Sequencing Platform"/>
            <person name="Earl A."/>
            <person name="Ward D."/>
            <person name="Feldgarden M."/>
            <person name="Gevers D."/>
            <person name="Strauss J."/>
            <person name="Ambrose C."/>
            <person name="Allen-Vercoe E."/>
            <person name="Young S.K."/>
            <person name="Zeng Q."/>
            <person name="Gargeya S."/>
            <person name="Fitzgerald M."/>
            <person name="Haas B."/>
            <person name="Abouelleil A."/>
            <person name="Alvarado L."/>
            <person name="Arachchi H.M."/>
            <person name="Berlin A."/>
            <person name="Brown A."/>
            <person name="Chapman S.B."/>
            <person name="Chen Z."/>
            <person name="Dunbar C."/>
            <person name="Freedman E."/>
            <person name="Gearin G."/>
            <person name="Goldberg J."/>
            <person name="Griggs A."/>
            <person name="Gujja S."/>
            <person name="Heiman D."/>
            <person name="Howarth C."/>
            <person name="Larson L."/>
            <person name="Lui A."/>
            <person name="MacDonald P.J."/>
            <person name="Montmayeur A."/>
            <person name="Murphy C."/>
            <person name="Neiman D."/>
            <person name="Pearson M."/>
            <person name="Priest M."/>
            <person name="Roberts A."/>
            <person name="Saif S."/>
            <person name="Shea T."/>
            <person name="Shenoy N."/>
            <person name="Sisk P."/>
            <person name="Stolte C."/>
            <person name="Sykes S."/>
            <person name="Wortman J."/>
            <person name="Nusbaum C."/>
            <person name="Birren B."/>
        </authorList>
    </citation>
    <scope>NUCLEOTIDE SEQUENCE [LARGE SCALE GENOMIC DNA]</scope>
    <source>
        <strain evidence="3 4">4_1_13</strain>
    </source>
</reference>
<proteinExistence type="predicted"/>
<evidence type="ECO:0000259" key="2">
    <source>
        <dbReference type="SMART" id="SM00047"/>
    </source>
</evidence>
<evidence type="ECO:0000256" key="1">
    <source>
        <dbReference type="SAM" id="SignalP"/>
    </source>
</evidence>
<name>A0A0M1VX72_FUSVC</name>
<sequence length="235" mass="27117">MKKYLLAVVFLCLSFLSYSDGTEVLDQDTNTGVITQAKDFTKVKGKSKKQIFIDTLIPTIEKIRAKVEADKQYVISLIEKEILTEEEKLFLNEMYTKYKVKSKSKNDLVHKMVVPPTSFILGQASLESGWGSSKLAREGNNLFAIRSTLKDKERTVYLGPNQFYKKYETLEDSLMDYIMTLSRHSSYSNLRKAINNGEETMVLVKHLGNYSEVKYIYEQRLTQIITKNNLVKYDD</sequence>
<dbReference type="eggNOG" id="COG2992">
    <property type="taxonomic scope" value="Bacteria"/>
</dbReference>
<feature type="chain" id="PRO_5005625249" description="Mannosyl-glycoprotein endo-beta-N-acetylglucosamidase-like domain-containing protein" evidence="1">
    <location>
        <begin position="20"/>
        <end position="235"/>
    </location>
</feature>
<evidence type="ECO:0000313" key="4">
    <source>
        <dbReference type="Proteomes" id="UP000004925"/>
    </source>
</evidence>
<dbReference type="Pfam" id="PF01832">
    <property type="entry name" value="Glucosaminidase"/>
    <property type="match status" value="1"/>
</dbReference>
<evidence type="ECO:0000313" key="3">
    <source>
        <dbReference type="EMBL" id="EEO41055.2"/>
    </source>
</evidence>